<keyword evidence="8 16" id="KW-0175">Coiled coil</keyword>
<name>A0A3P9LYP9_ORYLA</name>
<reference key="1">
    <citation type="journal article" date="2007" name="Nature">
        <title>The medaka draft genome and insights into vertebrate genome evolution.</title>
        <authorList>
            <person name="Kasahara M."/>
            <person name="Naruse K."/>
            <person name="Sasaki S."/>
            <person name="Nakatani Y."/>
            <person name="Qu W."/>
            <person name="Ahsan B."/>
            <person name="Yamada T."/>
            <person name="Nagayasu Y."/>
            <person name="Doi K."/>
            <person name="Kasai Y."/>
            <person name="Jindo T."/>
            <person name="Kobayashi D."/>
            <person name="Shimada A."/>
            <person name="Toyoda A."/>
            <person name="Kuroki Y."/>
            <person name="Fujiyama A."/>
            <person name="Sasaki T."/>
            <person name="Shimizu A."/>
            <person name="Asakawa S."/>
            <person name="Shimizu N."/>
            <person name="Hashimoto S."/>
            <person name="Yang J."/>
            <person name="Lee Y."/>
            <person name="Matsushima K."/>
            <person name="Sugano S."/>
            <person name="Sakaizumi M."/>
            <person name="Narita T."/>
            <person name="Ohishi K."/>
            <person name="Haga S."/>
            <person name="Ohta F."/>
            <person name="Nomoto H."/>
            <person name="Nogata K."/>
            <person name="Morishita T."/>
            <person name="Endo T."/>
            <person name="Shin-I T."/>
            <person name="Takeda H."/>
            <person name="Morishita S."/>
            <person name="Kohara Y."/>
        </authorList>
    </citation>
    <scope>NUCLEOTIDE SEQUENCE [LARGE SCALE GENOMIC DNA]</scope>
    <source>
        <strain>Hd-rR</strain>
    </source>
</reference>
<evidence type="ECO:0000256" key="8">
    <source>
        <dbReference type="ARBA" id="ARBA00023054"/>
    </source>
</evidence>
<dbReference type="PROSITE" id="PS51338">
    <property type="entry name" value="IMD"/>
    <property type="match status" value="1"/>
</dbReference>
<dbReference type="InterPro" id="IPR030128">
    <property type="entry name" value="BAIP2_I-BAR_dom"/>
</dbReference>
<evidence type="ECO:0000256" key="9">
    <source>
        <dbReference type="ARBA" id="ARBA00023136"/>
    </source>
</evidence>
<dbReference type="FunFam" id="2.30.30.40:FF:000287">
    <property type="entry name" value="BAI1-associated protein 2-like 2b"/>
    <property type="match status" value="1"/>
</dbReference>
<feature type="compositionally biased region" description="Polar residues" evidence="17">
    <location>
        <begin position="333"/>
        <end position="343"/>
    </location>
</feature>
<dbReference type="Pfam" id="PF14604">
    <property type="entry name" value="SH3_9"/>
    <property type="match status" value="1"/>
</dbReference>
<dbReference type="SMART" id="SM00326">
    <property type="entry name" value="SH3"/>
    <property type="match status" value="1"/>
</dbReference>
<feature type="coiled-coil region" evidence="16">
    <location>
        <begin position="104"/>
        <end position="145"/>
    </location>
</feature>
<evidence type="ECO:0000256" key="13">
    <source>
        <dbReference type="ARBA" id="ARBA00044790"/>
    </source>
</evidence>
<dbReference type="InterPro" id="IPR013606">
    <property type="entry name" value="I-BAR_dom"/>
</dbReference>
<dbReference type="GO" id="GO:0007009">
    <property type="term" value="P:plasma membrane organization"/>
    <property type="evidence" value="ECO:0007669"/>
    <property type="project" value="InterPro"/>
</dbReference>
<feature type="region of interest" description="Disordered" evidence="17">
    <location>
        <begin position="585"/>
        <end position="642"/>
    </location>
</feature>
<keyword evidence="10" id="KW-0206">Cytoskeleton</keyword>
<reference evidence="20 21" key="2">
    <citation type="submission" date="2017-04" db="EMBL/GenBank/DDBJ databases">
        <title>CpG methylation of centromeres and impact of large insertions on vertebrate speciation.</title>
        <authorList>
            <person name="Ichikawa K."/>
            <person name="Yoshimura J."/>
            <person name="Morishita S."/>
        </authorList>
    </citation>
    <scope>NUCLEOTIDE SEQUENCE</scope>
    <source>
        <strain evidence="20 21">HNI</strain>
    </source>
</reference>
<dbReference type="FunFam" id="1.20.1270.60:FF:000011">
    <property type="entry name" value="Brain-specific angiogenesis inhibitor 1-associated protein 2"/>
    <property type="match status" value="1"/>
</dbReference>
<evidence type="ECO:0000256" key="16">
    <source>
        <dbReference type="SAM" id="Coils"/>
    </source>
</evidence>
<dbReference type="GO" id="GO:0001726">
    <property type="term" value="C:ruffle"/>
    <property type="evidence" value="ECO:0007669"/>
    <property type="project" value="UniProtKB-SubCell"/>
</dbReference>
<feature type="domain" description="IMD" evidence="19">
    <location>
        <begin position="1"/>
        <end position="249"/>
    </location>
</feature>
<evidence type="ECO:0000256" key="1">
    <source>
        <dbReference type="ARBA" id="ARBA00004170"/>
    </source>
</evidence>
<evidence type="ECO:0000256" key="4">
    <source>
        <dbReference type="ARBA" id="ARBA00004486"/>
    </source>
</evidence>
<dbReference type="GO" id="GO:0005856">
    <property type="term" value="C:cytoskeleton"/>
    <property type="evidence" value="ECO:0007669"/>
    <property type="project" value="UniProtKB-SubCell"/>
</dbReference>
<reference evidence="20" key="3">
    <citation type="submission" date="2025-08" db="UniProtKB">
        <authorList>
            <consortium name="Ensembl"/>
        </authorList>
    </citation>
    <scope>IDENTIFICATION</scope>
    <source>
        <strain evidence="20">HNI</strain>
    </source>
</reference>
<evidence type="ECO:0000256" key="11">
    <source>
        <dbReference type="ARBA" id="ARBA00023273"/>
    </source>
</evidence>
<keyword evidence="5 15" id="KW-0728">SH3 domain</keyword>
<dbReference type="CDD" id="cd07646">
    <property type="entry name" value="I-BAR_IMD_IRSp53"/>
    <property type="match status" value="1"/>
</dbReference>
<evidence type="ECO:0000256" key="3">
    <source>
        <dbReference type="ARBA" id="ARBA00004466"/>
    </source>
</evidence>
<keyword evidence="9" id="KW-0472">Membrane</keyword>
<organism evidence="20 21">
    <name type="scientific">Oryzias latipes</name>
    <name type="common">Japanese rice fish</name>
    <name type="synonym">Japanese killifish</name>
    <dbReference type="NCBI Taxonomy" id="8090"/>
    <lineage>
        <taxon>Eukaryota</taxon>
        <taxon>Metazoa</taxon>
        <taxon>Chordata</taxon>
        <taxon>Craniata</taxon>
        <taxon>Vertebrata</taxon>
        <taxon>Euteleostomi</taxon>
        <taxon>Actinopterygii</taxon>
        <taxon>Neopterygii</taxon>
        <taxon>Teleostei</taxon>
        <taxon>Neoteleostei</taxon>
        <taxon>Acanthomorphata</taxon>
        <taxon>Ovalentaria</taxon>
        <taxon>Atherinomorphae</taxon>
        <taxon>Beloniformes</taxon>
        <taxon>Adrianichthyidae</taxon>
        <taxon>Oryziinae</taxon>
        <taxon>Oryzias</taxon>
    </lineage>
</organism>
<dbReference type="Gene3D" id="2.30.30.40">
    <property type="entry name" value="SH3 Domains"/>
    <property type="match status" value="1"/>
</dbReference>
<sequence length="661" mass="71970">MSRTEEVNKMTENVYKGILDQFNPSLKNFVTMGKHYEKALTGVTVAAKGYFDALVKLGELASDSQGSKELGDTLFQMAEVHRQIQVQLEDVLKLFHSEMLTQLEQKLELDIKYLTATLKKYQSERRSQTESIERCQSQLKKLRRKSQGSRHPNKYGDREMQFVELMSRRQVELDSLVATGYKSALTEERRRYCFLVDRQCCVTKLLINYHSKVRELLSQKLSSWQQSCSQPTKLPERALNLLRHTAPQSPGAAGVAEVLRHTKIGSSHPEQRVSVQEVPPLLNGDSSRSQQQRLVPASGSQTDTGPQGSPQTSHSASSNGGAAGSSSQGASPQRASTLQSASASPLPDGVDNISSSIPATSSSSLQQGSLLPATNTSNLSPSLIPSTVMSLSQISPTSGSLQGMTVPIPHSAPHSPPLSHSAPLSRAMTPVQMLHPQVGPGGSNNLSLSHNPWVLKAAEMSATATLPLPRRPVSEMRLGGFQGSSLPRSLPLSGVTRVEAMFAHTPGALEGGNIGGGACLLHFVPGDNITLLISEPRDGWHYGQNERTGRKGWFPFSYTQPQHSRIDQLERSLFLSKANSTSTGQLDKLVSSGLTPESEEERALPPQRVSTFRPRPYSMADSNKITSDLASSPPSPTRPNPFAHVRLRKTVTNDRSAPIIE</sequence>
<evidence type="ECO:0000256" key="7">
    <source>
        <dbReference type="ARBA" id="ARBA00022553"/>
    </source>
</evidence>
<evidence type="ECO:0000256" key="10">
    <source>
        <dbReference type="ARBA" id="ARBA00023212"/>
    </source>
</evidence>
<dbReference type="PANTHER" id="PTHR14206">
    <property type="entry name" value="BRAIN-SPECIFIC ANGIOGENESIS INHIBITOR 1-ASSOCIATED PROTEIN 2"/>
    <property type="match status" value="1"/>
</dbReference>
<dbReference type="InterPro" id="IPR027681">
    <property type="entry name" value="IRSp53/IRTKS/Pinkbar"/>
</dbReference>
<feature type="compositionally biased region" description="Polar residues" evidence="17">
    <location>
        <begin position="620"/>
        <end position="632"/>
    </location>
</feature>
<dbReference type="AlphaFoldDB" id="A0A3P9LYP9"/>
<accession>A0A3P9LYP9</accession>
<comment type="subcellular location">
    <subcellularLocation>
        <location evidence="4">Cell projection</location>
        <location evidence="4">Filopodium</location>
    </subcellularLocation>
    <subcellularLocation>
        <location evidence="3">Cell projection</location>
        <location evidence="3">Ruffle</location>
    </subcellularLocation>
    <subcellularLocation>
        <location evidence="2">Cytoplasm</location>
        <location evidence="2">Cytoskeleton</location>
    </subcellularLocation>
    <subcellularLocation>
        <location evidence="1">Membrane</location>
        <topology evidence="1">Peripheral membrane protein</topology>
    </subcellularLocation>
</comment>
<evidence type="ECO:0000259" key="19">
    <source>
        <dbReference type="PROSITE" id="PS51338"/>
    </source>
</evidence>
<feature type="domain" description="SH3" evidence="18">
    <location>
        <begin position="493"/>
        <end position="564"/>
    </location>
</feature>
<dbReference type="Pfam" id="PF08397">
    <property type="entry name" value="IMD"/>
    <property type="match status" value="1"/>
</dbReference>
<dbReference type="InterPro" id="IPR036028">
    <property type="entry name" value="SH3-like_dom_sf"/>
</dbReference>
<evidence type="ECO:0000259" key="18">
    <source>
        <dbReference type="PROSITE" id="PS50002"/>
    </source>
</evidence>
<protein>
    <recommendedName>
        <fullName evidence="13">BAR/IMD domain-containing adapter protein 2</fullName>
    </recommendedName>
    <alternativeName>
        <fullName evidence="14">Brain-specific angiogenesis inhibitor 1-associated protein 2</fullName>
    </alternativeName>
</protein>
<keyword evidence="11" id="KW-0966">Cell projection</keyword>
<evidence type="ECO:0000256" key="17">
    <source>
        <dbReference type="SAM" id="MobiDB-lite"/>
    </source>
</evidence>
<dbReference type="PANTHER" id="PTHR14206:SF6">
    <property type="entry name" value="BRAIN-SPECIFIC ANGIOGENESIS INHIBITOR 1-ASSOCIATED PROTEIN 2"/>
    <property type="match status" value="1"/>
</dbReference>
<comment type="function">
    <text evidence="12">Adapter protein that links membrane-bound small G-proteins to cytoplasmic effector proteins. Necessary for CDC42-mediated reorganization of the actin cytoskeleton and for RAC1-mediated membrane ruffling. Involved in the regulation of the actin cytoskeleton by WASF family members and the Arp2/3 complex. Plays a role in neurite growth. Acts syngeristically with ENAH to promote filipodia formation. Plays a role in the reorganization of the actin cytoskeleton in response to bacterial infection. Participates in actin bundling when associated with EPS8, promoting filopodial protrusions.</text>
</comment>
<keyword evidence="7" id="KW-0597">Phosphoprotein</keyword>
<dbReference type="InterPro" id="IPR001452">
    <property type="entry name" value="SH3_domain"/>
</dbReference>
<evidence type="ECO:0000256" key="5">
    <source>
        <dbReference type="ARBA" id="ARBA00022443"/>
    </source>
</evidence>
<evidence type="ECO:0000256" key="12">
    <source>
        <dbReference type="ARBA" id="ARBA00025545"/>
    </source>
</evidence>
<feature type="compositionally biased region" description="Low complexity" evidence="17">
    <location>
        <begin position="354"/>
        <end position="371"/>
    </location>
</feature>
<evidence type="ECO:0000256" key="2">
    <source>
        <dbReference type="ARBA" id="ARBA00004245"/>
    </source>
</evidence>
<evidence type="ECO:0000256" key="6">
    <source>
        <dbReference type="ARBA" id="ARBA00022490"/>
    </source>
</evidence>
<dbReference type="SUPFAM" id="SSF50044">
    <property type="entry name" value="SH3-domain"/>
    <property type="match status" value="1"/>
</dbReference>
<evidence type="ECO:0000256" key="15">
    <source>
        <dbReference type="PROSITE-ProRule" id="PRU00192"/>
    </source>
</evidence>
<evidence type="ECO:0000313" key="20">
    <source>
        <dbReference type="Ensembl" id="ENSORLP00020025873.1"/>
    </source>
</evidence>
<keyword evidence="6" id="KW-0963">Cytoplasm</keyword>
<dbReference type="GO" id="GO:0032956">
    <property type="term" value="P:regulation of actin cytoskeleton organization"/>
    <property type="evidence" value="ECO:0007669"/>
    <property type="project" value="InterPro"/>
</dbReference>
<proteinExistence type="predicted"/>
<feature type="region of interest" description="Disordered" evidence="17">
    <location>
        <begin position="280"/>
        <end position="373"/>
    </location>
</feature>
<evidence type="ECO:0000313" key="21">
    <source>
        <dbReference type="Proteomes" id="UP000265180"/>
    </source>
</evidence>
<dbReference type="Ensembl" id="ENSORLT00020003312.1">
    <property type="protein sequence ID" value="ENSORLP00020025873.1"/>
    <property type="gene ID" value="ENSORLG00020008073.1"/>
</dbReference>
<dbReference type="GO" id="GO:0016020">
    <property type="term" value="C:membrane"/>
    <property type="evidence" value="ECO:0007669"/>
    <property type="project" value="UniProtKB-SubCell"/>
</dbReference>
<dbReference type="InterPro" id="IPR027267">
    <property type="entry name" value="AH/BAR_dom_sf"/>
</dbReference>
<feature type="compositionally biased region" description="Polar residues" evidence="17">
    <location>
        <begin position="284"/>
        <end position="312"/>
    </location>
</feature>
<dbReference type="GO" id="GO:0008093">
    <property type="term" value="F:cytoskeletal anchor activity"/>
    <property type="evidence" value="ECO:0007669"/>
    <property type="project" value="InterPro"/>
</dbReference>
<evidence type="ECO:0000256" key="14">
    <source>
        <dbReference type="ARBA" id="ARBA00044812"/>
    </source>
</evidence>
<dbReference type="SUPFAM" id="SSF103657">
    <property type="entry name" value="BAR/IMD domain-like"/>
    <property type="match status" value="1"/>
</dbReference>
<feature type="compositionally biased region" description="Low complexity" evidence="17">
    <location>
        <begin position="313"/>
        <end position="331"/>
    </location>
</feature>
<dbReference type="PROSITE" id="PS50002">
    <property type="entry name" value="SH3"/>
    <property type="match status" value="1"/>
</dbReference>
<dbReference type="Proteomes" id="UP000265180">
    <property type="component" value="Chromosome 16"/>
</dbReference>
<dbReference type="CDD" id="cd11779">
    <property type="entry name" value="SH3_Irsp53_BAIAP2L"/>
    <property type="match status" value="1"/>
</dbReference>
<dbReference type="Gene3D" id="1.20.1270.60">
    <property type="entry name" value="Arfaptin homology (AH) domain/BAR domain"/>
    <property type="match status" value="1"/>
</dbReference>
<reference evidence="20" key="4">
    <citation type="submission" date="2025-09" db="UniProtKB">
        <authorList>
            <consortium name="Ensembl"/>
        </authorList>
    </citation>
    <scope>IDENTIFICATION</scope>
    <source>
        <strain evidence="20">HNI</strain>
    </source>
</reference>
<dbReference type="GO" id="GO:0030175">
    <property type="term" value="C:filopodium"/>
    <property type="evidence" value="ECO:0007669"/>
    <property type="project" value="UniProtKB-SubCell"/>
</dbReference>